<sequence>MTSRQVRPGTIGLGPVRGRGPGLGVRLLLAQSLVLVAGVVTCWVVAVFAGPPLFREHLHRAGVPASSDEQFHAEQAYRSATAISLAVALGVASLAALVVTWYFSRRLQRSVTEVSSAATAVADGRYDIRVTPPHLGDDFDALAEAFNRMAAGLESVETTRRQLLGDLAHEIRTPVSVLEAYMEALEDGVETLDADTIIMLRDQTRRLVRFSDDVSALSHAEESRNSIEPTWVDPTALLSTTLTAAADRYAAKQVALISRVPAHLPRLWADPERLGQVLGNLLDNALRHTPGGGRVEVTAQQRPELLVIEVTDTGDGIAAEHLPHLFERFYRVDAARDRTHGGAGIGLAIAKALVEAQRGHITARSAGPGTGSTFTITLPLRRDQR</sequence>
<dbReference type="SMART" id="SM00304">
    <property type="entry name" value="HAMP"/>
    <property type="match status" value="1"/>
</dbReference>
<evidence type="ECO:0000256" key="5">
    <source>
        <dbReference type="ARBA" id="ARBA00022679"/>
    </source>
</evidence>
<keyword evidence="9" id="KW-0902">Two-component regulatory system</keyword>
<dbReference type="PANTHER" id="PTHR45436">
    <property type="entry name" value="SENSOR HISTIDINE KINASE YKOH"/>
    <property type="match status" value="1"/>
</dbReference>
<dbReference type="Pfam" id="PF00512">
    <property type="entry name" value="HisKA"/>
    <property type="match status" value="1"/>
</dbReference>
<protein>
    <recommendedName>
        <fullName evidence="3">histidine kinase</fullName>
        <ecNumber evidence="3">2.7.13.3</ecNumber>
    </recommendedName>
</protein>
<dbReference type="AlphaFoldDB" id="A0A076F0Z3"/>
<dbReference type="GO" id="GO:0005886">
    <property type="term" value="C:plasma membrane"/>
    <property type="evidence" value="ECO:0007669"/>
    <property type="project" value="UniProtKB-SubCell"/>
</dbReference>
<keyword evidence="10 12" id="KW-0472">Membrane</keyword>
<keyword evidence="6 12" id="KW-0812">Transmembrane</keyword>
<evidence type="ECO:0000256" key="6">
    <source>
        <dbReference type="ARBA" id="ARBA00022692"/>
    </source>
</evidence>
<evidence type="ECO:0000256" key="7">
    <source>
        <dbReference type="ARBA" id="ARBA00022777"/>
    </source>
</evidence>
<evidence type="ECO:0000256" key="3">
    <source>
        <dbReference type="ARBA" id="ARBA00012438"/>
    </source>
</evidence>
<evidence type="ECO:0000256" key="2">
    <source>
        <dbReference type="ARBA" id="ARBA00004236"/>
    </source>
</evidence>
<dbReference type="EC" id="2.7.13.3" evidence="3"/>
<dbReference type="Proteomes" id="UP000028488">
    <property type="component" value="Plasmid pPDG3"/>
</dbReference>
<evidence type="ECO:0000256" key="4">
    <source>
        <dbReference type="ARBA" id="ARBA00022553"/>
    </source>
</evidence>
<reference evidence="15 16" key="1">
    <citation type="submission" date="2014-07" db="EMBL/GenBank/DDBJ databases">
        <title>Genome Sequence of Rhodococcus opacus Strain R7, a Biodegrader of Mono- and Polycyclic Aromatic Hydrocarbons.</title>
        <authorList>
            <person name="Di Gennaro P."/>
            <person name="Zampolli J."/>
            <person name="Presti I."/>
            <person name="Cappelletti M."/>
            <person name="D'Ursi P."/>
            <person name="Orro A."/>
            <person name="Mezzelani A."/>
            <person name="Milanesi L."/>
        </authorList>
    </citation>
    <scope>NUCLEOTIDE SEQUENCE [LARGE SCALE GENOMIC DNA]</scope>
    <source>
        <strain evidence="15 16">R7</strain>
        <plasmid evidence="15">pPDG3</plasmid>
    </source>
</reference>
<evidence type="ECO:0000256" key="10">
    <source>
        <dbReference type="ARBA" id="ARBA00023136"/>
    </source>
</evidence>
<evidence type="ECO:0000256" key="8">
    <source>
        <dbReference type="ARBA" id="ARBA00022989"/>
    </source>
</evidence>
<keyword evidence="5" id="KW-0808">Transferase</keyword>
<evidence type="ECO:0000313" key="16">
    <source>
        <dbReference type="Proteomes" id="UP000028488"/>
    </source>
</evidence>
<dbReference type="PROSITE" id="PS50885">
    <property type="entry name" value="HAMP"/>
    <property type="match status" value="1"/>
</dbReference>
<dbReference type="InterPro" id="IPR036890">
    <property type="entry name" value="HATPase_C_sf"/>
</dbReference>
<dbReference type="SMART" id="SM00388">
    <property type="entry name" value="HisKA"/>
    <property type="match status" value="1"/>
</dbReference>
<dbReference type="Gene3D" id="6.10.340.10">
    <property type="match status" value="1"/>
</dbReference>
<comment type="catalytic activity">
    <reaction evidence="1">
        <text>ATP + protein L-histidine = ADP + protein N-phospho-L-histidine.</text>
        <dbReference type="EC" id="2.7.13.3"/>
    </reaction>
</comment>
<dbReference type="SUPFAM" id="SSF47384">
    <property type="entry name" value="Homodimeric domain of signal transducing histidine kinase"/>
    <property type="match status" value="1"/>
</dbReference>
<dbReference type="CDD" id="cd00075">
    <property type="entry name" value="HATPase"/>
    <property type="match status" value="1"/>
</dbReference>
<dbReference type="PANTHER" id="PTHR45436:SF5">
    <property type="entry name" value="SENSOR HISTIDINE KINASE TRCS"/>
    <property type="match status" value="1"/>
</dbReference>
<dbReference type="InterPro" id="IPR003661">
    <property type="entry name" value="HisK_dim/P_dom"/>
</dbReference>
<dbReference type="FunFam" id="3.30.565.10:FF:000006">
    <property type="entry name" value="Sensor histidine kinase WalK"/>
    <property type="match status" value="1"/>
</dbReference>
<dbReference type="CDD" id="cd00082">
    <property type="entry name" value="HisKA"/>
    <property type="match status" value="1"/>
</dbReference>
<evidence type="ECO:0000256" key="11">
    <source>
        <dbReference type="SAM" id="MobiDB-lite"/>
    </source>
</evidence>
<dbReference type="Gene3D" id="1.10.287.130">
    <property type="match status" value="1"/>
</dbReference>
<dbReference type="CDD" id="cd06225">
    <property type="entry name" value="HAMP"/>
    <property type="match status" value="1"/>
</dbReference>
<dbReference type="Pfam" id="PF00672">
    <property type="entry name" value="HAMP"/>
    <property type="match status" value="1"/>
</dbReference>
<dbReference type="SUPFAM" id="SSF158472">
    <property type="entry name" value="HAMP domain-like"/>
    <property type="match status" value="1"/>
</dbReference>
<evidence type="ECO:0000256" key="1">
    <source>
        <dbReference type="ARBA" id="ARBA00000085"/>
    </source>
</evidence>
<feature type="region of interest" description="Disordered" evidence="11">
    <location>
        <begin position="365"/>
        <end position="385"/>
    </location>
</feature>
<dbReference type="PROSITE" id="PS50109">
    <property type="entry name" value="HIS_KIN"/>
    <property type="match status" value="1"/>
</dbReference>
<dbReference type="InterPro" id="IPR050428">
    <property type="entry name" value="TCS_sensor_his_kinase"/>
</dbReference>
<dbReference type="InterPro" id="IPR005467">
    <property type="entry name" value="His_kinase_dom"/>
</dbReference>
<dbReference type="GO" id="GO:0000155">
    <property type="term" value="F:phosphorelay sensor kinase activity"/>
    <property type="evidence" value="ECO:0007669"/>
    <property type="project" value="InterPro"/>
</dbReference>
<dbReference type="EMBL" id="CP008950">
    <property type="protein sequence ID" value="AII11313.1"/>
    <property type="molecule type" value="Genomic_DNA"/>
</dbReference>
<geneLocation type="plasmid" evidence="15 16">
    <name>pPDG3</name>
</geneLocation>
<dbReference type="RefSeq" id="WP_128644075.1">
    <property type="nucleotide sequence ID" value="NZ_CP008950.1"/>
</dbReference>
<dbReference type="InterPro" id="IPR003660">
    <property type="entry name" value="HAMP_dom"/>
</dbReference>
<dbReference type="InterPro" id="IPR004358">
    <property type="entry name" value="Sig_transdc_His_kin-like_C"/>
</dbReference>
<dbReference type="Pfam" id="PF02518">
    <property type="entry name" value="HATPase_c"/>
    <property type="match status" value="1"/>
</dbReference>
<keyword evidence="4" id="KW-0597">Phosphoprotein</keyword>
<name>A0A076F0Z3_RHOOP</name>
<evidence type="ECO:0000256" key="9">
    <source>
        <dbReference type="ARBA" id="ARBA00023012"/>
    </source>
</evidence>
<comment type="subcellular location">
    <subcellularLocation>
        <location evidence="2">Cell membrane</location>
    </subcellularLocation>
</comment>
<evidence type="ECO:0000259" key="14">
    <source>
        <dbReference type="PROSITE" id="PS50885"/>
    </source>
</evidence>
<proteinExistence type="predicted"/>
<dbReference type="InterPro" id="IPR003594">
    <property type="entry name" value="HATPase_dom"/>
</dbReference>
<feature type="domain" description="HAMP" evidence="14">
    <location>
        <begin position="105"/>
        <end position="158"/>
    </location>
</feature>
<evidence type="ECO:0000259" key="13">
    <source>
        <dbReference type="PROSITE" id="PS50109"/>
    </source>
</evidence>
<dbReference type="SMART" id="SM00387">
    <property type="entry name" value="HATPase_c"/>
    <property type="match status" value="1"/>
</dbReference>
<feature type="transmembrane region" description="Helical" evidence="12">
    <location>
        <begin position="82"/>
        <end position="103"/>
    </location>
</feature>
<accession>A0A076F0Z3</accession>
<evidence type="ECO:0000256" key="12">
    <source>
        <dbReference type="SAM" id="Phobius"/>
    </source>
</evidence>
<dbReference type="Gene3D" id="3.30.565.10">
    <property type="entry name" value="Histidine kinase-like ATPase, C-terminal domain"/>
    <property type="match status" value="1"/>
</dbReference>
<feature type="transmembrane region" description="Helical" evidence="12">
    <location>
        <begin position="27"/>
        <end position="49"/>
    </location>
</feature>
<keyword evidence="8 12" id="KW-1133">Transmembrane helix</keyword>
<organism evidence="15 16">
    <name type="scientific">Rhodococcus opacus</name>
    <name type="common">Nocardia opaca</name>
    <dbReference type="NCBI Taxonomy" id="37919"/>
    <lineage>
        <taxon>Bacteria</taxon>
        <taxon>Bacillati</taxon>
        <taxon>Actinomycetota</taxon>
        <taxon>Actinomycetes</taxon>
        <taxon>Mycobacteriales</taxon>
        <taxon>Nocardiaceae</taxon>
        <taxon>Rhodococcus</taxon>
    </lineage>
</organism>
<evidence type="ECO:0000313" key="15">
    <source>
        <dbReference type="EMBL" id="AII11313.1"/>
    </source>
</evidence>
<dbReference type="SUPFAM" id="SSF55874">
    <property type="entry name" value="ATPase domain of HSP90 chaperone/DNA topoisomerase II/histidine kinase"/>
    <property type="match status" value="1"/>
</dbReference>
<dbReference type="PRINTS" id="PR00344">
    <property type="entry name" value="BCTRLSENSOR"/>
</dbReference>
<keyword evidence="7 15" id="KW-0418">Kinase</keyword>
<feature type="domain" description="Histidine kinase" evidence="13">
    <location>
        <begin position="166"/>
        <end position="382"/>
    </location>
</feature>
<keyword evidence="15" id="KW-0614">Plasmid</keyword>
<gene>
    <name evidence="15" type="ORF">EP51_45670</name>
</gene>
<dbReference type="InterPro" id="IPR036097">
    <property type="entry name" value="HisK_dim/P_sf"/>
</dbReference>